<dbReference type="EMBL" id="CM020619">
    <property type="protein sequence ID" value="KAK1866351.1"/>
    <property type="molecule type" value="Genomic_DNA"/>
</dbReference>
<proteinExistence type="predicted"/>
<accession>A0ACC3C8N6</accession>
<organism evidence="1 2">
    <name type="scientific">Pyropia yezoensis</name>
    <name type="common">Susabi-nori</name>
    <name type="synonym">Porphyra yezoensis</name>
    <dbReference type="NCBI Taxonomy" id="2788"/>
    <lineage>
        <taxon>Eukaryota</taxon>
        <taxon>Rhodophyta</taxon>
        <taxon>Bangiophyceae</taxon>
        <taxon>Bangiales</taxon>
        <taxon>Bangiaceae</taxon>
        <taxon>Pyropia</taxon>
    </lineage>
</organism>
<gene>
    <name evidence="1" type="ORF">I4F81_008871</name>
</gene>
<sequence length="531" mass="59641">MSLYRIVSFDTLHVWKLGVLRLLAQRLSAMLSAVCGRDSAVHGSVEKTLLVANLRGFQLGRLCRASPTAPGCFVPSTVAQPSMKGRHWRHFCDEWPHILAGLIGPAFFPIGSDAPEGFDGVPHATADASHDEDEAATERADRGDLDDLDVSLEPRNVLTPAYRRAYGVMKLEDAVLDMFCMAAKLNGLLFGDNVKDPTMTSETDAEAMATLARELGTAIQVLLGPLDTTKLHRLMFHLSQELQNRGNLWEGDTSENESLHSSVKQMFKRTNKHGPTLLLQMLRSEETQAEVLQSLEREERRAERDASVGRTGLGGPVPEEGDEEAQRLRIFRRGIRITLASVSARPGLSSLAIALGVDPSQSLIVANTIIVRAKFEWRARGVPQHFRGADSFRGSPWYSYIRYRNDGGELCWGMVRVVLRAVGDSVRTCVVVQCMRPARPRRGCVLSKYGCQRLRWDFAHRDDEWPRLAVVNPDNICRLEQVHVDWQDLTDRLQIDAMPSTMPDTAEERRRTRFFTNVFYPWTSRPLRVIL</sequence>
<comment type="caution">
    <text evidence="1">The sequence shown here is derived from an EMBL/GenBank/DDBJ whole genome shotgun (WGS) entry which is preliminary data.</text>
</comment>
<protein>
    <submittedName>
        <fullName evidence="1">Uncharacterized protein</fullName>
    </submittedName>
</protein>
<evidence type="ECO:0000313" key="1">
    <source>
        <dbReference type="EMBL" id="KAK1866351.1"/>
    </source>
</evidence>
<dbReference type="Proteomes" id="UP000798662">
    <property type="component" value="Chromosome 2"/>
</dbReference>
<name>A0ACC3C8N6_PYRYE</name>
<reference evidence="1" key="1">
    <citation type="submission" date="2019-11" db="EMBL/GenBank/DDBJ databases">
        <title>Nori genome reveals adaptations in red seaweeds to the harsh intertidal environment.</title>
        <authorList>
            <person name="Wang D."/>
            <person name="Mao Y."/>
        </authorList>
    </citation>
    <scope>NUCLEOTIDE SEQUENCE</scope>
    <source>
        <tissue evidence="1">Gametophyte</tissue>
    </source>
</reference>
<evidence type="ECO:0000313" key="2">
    <source>
        <dbReference type="Proteomes" id="UP000798662"/>
    </source>
</evidence>
<keyword evidence="2" id="KW-1185">Reference proteome</keyword>